<dbReference type="EMBL" id="JXSL01000024">
    <property type="protein sequence ID" value="KIL99371.1"/>
    <property type="molecule type" value="Genomic_DNA"/>
</dbReference>
<gene>
    <name evidence="1" type="ORF">CCC_04142</name>
</gene>
<name>A0A0C2V2Q5_PARME</name>
<keyword evidence="2" id="KW-1185">Reference proteome</keyword>
<evidence type="ECO:0000313" key="1">
    <source>
        <dbReference type="EMBL" id="KIL99371.1"/>
    </source>
</evidence>
<comment type="caution">
    <text evidence="1">The sequence shown here is derived from an EMBL/GenBank/DDBJ whole genome shotgun (WGS) entry which is preliminary data.</text>
</comment>
<dbReference type="Proteomes" id="UP000031971">
    <property type="component" value="Unassembled WGS sequence"/>
</dbReference>
<evidence type="ECO:0000313" key="2">
    <source>
        <dbReference type="Proteomes" id="UP000031971"/>
    </source>
</evidence>
<protein>
    <submittedName>
        <fullName evidence="1">Uncharacterized protein</fullName>
    </submittedName>
</protein>
<sequence length="99" mass="10767">MLNNGAIVGADSGGVAYDGIFYEDPERRRVVLKITATVPPGVELVQGVPAQQRPYTFKIEAAVPDDLRRSEAAAGIQTPFGPVNVIFRRLRSLLPHSHD</sequence>
<accession>A0A0C2V2Q5</accession>
<proteinExistence type="predicted"/>
<dbReference type="AlphaFoldDB" id="A0A0C2V2Q5"/>
<reference evidence="1 2" key="1">
    <citation type="submission" date="2015-01" db="EMBL/GenBank/DDBJ databases">
        <title>Genome Sequence of Magnetospirillum magnetotacticum Strain MS-1.</title>
        <authorList>
            <person name="Marinov G.K."/>
            <person name="Smalley M.D."/>
            <person name="DeSalvo G."/>
        </authorList>
    </citation>
    <scope>NUCLEOTIDE SEQUENCE [LARGE SCALE GENOMIC DNA]</scope>
    <source>
        <strain evidence="1 2">MS-1</strain>
    </source>
</reference>
<organism evidence="1 2">
    <name type="scientific">Paramagnetospirillum magnetotacticum MS-1</name>
    <dbReference type="NCBI Taxonomy" id="272627"/>
    <lineage>
        <taxon>Bacteria</taxon>
        <taxon>Pseudomonadati</taxon>
        <taxon>Pseudomonadota</taxon>
        <taxon>Alphaproteobacteria</taxon>
        <taxon>Rhodospirillales</taxon>
        <taxon>Magnetospirillaceae</taxon>
        <taxon>Paramagnetospirillum</taxon>
    </lineage>
</organism>